<dbReference type="Gene3D" id="3.40.30.10">
    <property type="entry name" value="Glutaredoxin"/>
    <property type="match status" value="1"/>
</dbReference>
<dbReference type="Pfam" id="PF00043">
    <property type="entry name" value="GST_C"/>
    <property type="match status" value="1"/>
</dbReference>
<feature type="domain" description="GST N-terminal" evidence="5">
    <location>
        <begin position="1"/>
        <end position="84"/>
    </location>
</feature>
<gene>
    <name evidence="7" type="ORF">RDB_LOCUS131290</name>
</gene>
<comment type="similarity">
    <text evidence="4">Belongs to the GST superfamily.</text>
</comment>
<keyword evidence="2" id="KW-0808">Transferase</keyword>
<dbReference type="InterPro" id="IPR040079">
    <property type="entry name" value="Glutathione_S-Trfase"/>
</dbReference>
<dbReference type="PANTHER" id="PTHR43900">
    <property type="entry name" value="GLUTATHIONE S-TRANSFERASE RHO"/>
    <property type="match status" value="1"/>
</dbReference>
<proteinExistence type="inferred from homology"/>
<dbReference type="AlphaFoldDB" id="A0A8H3HGI1"/>
<dbReference type="InterPro" id="IPR004045">
    <property type="entry name" value="Glutathione_S-Trfase_N"/>
</dbReference>
<dbReference type="Gene3D" id="1.20.1050.10">
    <property type="match status" value="1"/>
</dbReference>
<dbReference type="Pfam" id="PF02798">
    <property type="entry name" value="GST_N"/>
    <property type="match status" value="1"/>
</dbReference>
<reference evidence="7" key="1">
    <citation type="submission" date="2021-01" db="EMBL/GenBank/DDBJ databases">
        <authorList>
            <person name="Kaushik A."/>
        </authorList>
    </citation>
    <scope>NUCLEOTIDE SEQUENCE</scope>
    <source>
        <strain evidence="7">AG4-RS23</strain>
    </source>
</reference>
<feature type="domain" description="GST C-terminal" evidence="6">
    <location>
        <begin position="92"/>
        <end position="213"/>
    </location>
</feature>
<evidence type="ECO:0000313" key="7">
    <source>
        <dbReference type="EMBL" id="CAE6507024.1"/>
    </source>
</evidence>
<dbReference type="InterPro" id="IPR036282">
    <property type="entry name" value="Glutathione-S-Trfase_C_sf"/>
</dbReference>
<dbReference type="SFLD" id="SFLDG00358">
    <property type="entry name" value="Main_(cytGST)"/>
    <property type="match status" value="1"/>
</dbReference>
<dbReference type="EMBL" id="CAJMWY010003778">
    <property type="protein sequence ID" value="CAE6507024.1"/>
    <property type="molecule type" value="Genomic_DNA"/>
</dbReference>
<sequence>MVVTVYGLNGSTCTKRVLMTCHELGVKYELNKIDLFKAEHKAPEYIANLQPFGAVPVLIDEDGTQLFESRAIARYLVAKYGKDSTLMPSPSDPKAYGLFEQAASIEYSTFDQLASSIYRENLFAGFEKREPDATFIKKQHQALLAKLEAYERILSKQKYLGGDVFTLADLFHIQYGKGTEGFLPGIFDSQPNVKRWWADITARESWKAVAHLQ</sequence>
<dbReference type="PANTHER" id="PTHR43900:SF3">
    <property type="entry name" value="GLUTATHIONE S-TRANSFERASE RHO"/>
    <property type="match status" value="1"/>
</dbReference>
<dbReference type="SUPFAM" id="SSF52833">
    <property type="entry name" value="Thioredoxin-like"/>
    <property type="match status" value="1"/>
</dbReference>
<evidence type="ECO:0000259" key="6">
    <source>
        <dbReference type="PROSITE" id="PS50405"/>
    </source>
</evidence>
<dbReference type="GO" id="GO:0005737">
    <property type="term" value="C:cytoplasm"/>
    <property type="evidence" value="ECO:0007669"/>
    <property type="project" value="TreeGrafter"/>
</dbReference>
<dbReference type="GO" id="GO:0006749">
    <property type="term" value="P:glutathione metabolic process"/>
    <property type="evidence" value="ECO:0007669"/>
    <property type="project" value="TreeGrafter"/>
</dbReference>
<comment type="catalytic activity">
    <reaction evidence="3">
        <text>RX + glutathione = an S-substituted glutathione + a halide anion + H(+)</text>
        <dbReference type="Rhea" id="RHEA:16437"/>
        <dbReference type="ChEBI" id="CHEBI:15378"/>
        <dbReference type="ChEBI" id="CHEBI:16042"/>
        <dbReference type="ChEBI" id="CHEBI:17792"/>
        <dbReference type="ChEBI" id="CHEBI:57925"/>
        <dbReference type="ChEBI" id="CHEBI:90779"/>
        <dbReference type="EC" id="2.5.1.18"/>
    </reaction>
</comment>
<evidence type="ECO:0000256" key="1">
    <source>
        <dbReference type="ARBA" id="ARBA00012452"/>
    </source>
</evidence>
<evidence type="ECO:0000256" key="3">
    <source>
        <dbReference type="ARBA" id="ARBA00047960"/>
    </source>
</evidence>
<dbReference type="SUPFAM" id="SSF47616">
    <property type="entry name" value="GST C-terminal domain-like"/>
    <property type="match status" value="1"/>
</dbReference>
<dbReference type="SFLD" id="SFLDS00019">
    <property type="entry name" value="Glutathione_Transferase_(cytos"/>
    <property type="match status" value="1"/>
</dbReference>
<organism evidence="7 8">
    <name type="scientific">Rhizoctonia solani</name>
    <dbReference type="NCBI Taxonomy" id="456999"/>
    <lineage>
        <taxon>Eukaryota</taxon>
        <taxon>Fungi</taxon>
        <taxon>Dikarya</taxon>
        <taxon>Basidiomycota</taxon>
        <taxon>Agaricomycotina</taxon>
        <taxon>Agaricomycetes</taxon>
        <taxon>Cantharellales</taxon>
        <taxon>Ceratobasidiaceae</taxon>
        <taxon>Rhizoctonia</taxon>
    </lineage>
</organism>
<dbReference type="GO" id="GO:0043295">
    <property type="term" value="F:glutathione binding"/>
    <property type="evidence" value="ECO:0007669"/>
    <property type="project" value="TreeGrafter"/>
</dbReference>
<accession>A0A8H3HGI1</accession>
<name>A0A8H3HGI1_9AGAM</name>
<dbReference type="InterPro" id="IPR004046">
    <property type="entry name" value="GST_C"/>
</dbReference>
<evidence type="ECO:0000259" key="5">
    <source>
        <dbReference type="PROSITE" id="PS50404"/>
    </source>
</evidence>
<dbReference type="InterPro" id="IPR036249">
    <property type="entry name" value="Thioredoxin-like_sf"/>
</dbReference>
<dbReference type="Proteomes" id="UP000663861">
    <property type="component" value="Unassembled WGS sequence"/>
</dbReference>
<dbReference type="EC" id="2.5.1.18" evidence="1"/>
<dbReference type="FunFam" id="3.40.30.10:FF:000016">
    <property type="entry name" value="Glutathione S-transferase F2"/>
    <property type="match status" value="1"/>
</dbReference>
<dbReference type="GO" id="GO:0004364">
    <property type="term" value="F:glutathione transferase activity"/>
    <property type="evidence" value="ECO:0007669"/>
    <property type="project" value="UniProtKB-EC"/>
</dbReference>
<protein>
    <recommendedName>
        <fullName evidence="1">glutathione transferase</fullName>
        <ecNumber evidence="1">2.5.1.18</ecNumber>
    </recommendedName>
</protein>
<dbReference type="PROSITE" id="PS50404">
    <property type="entry name" value="GST_NTER"/>
    <property type="match status" value="1"/>
</dbReference>
<comment type="caution">
    <text evidence="7">The sequence shown here is derived from an EMBL/GenBank/DDBJ whole genome shotgun (WGS) entry which is preliminary data.</text>
</comment>
<evidence type="ECO:0000256" key="4">
    <source>
        <dbReference type="RuleBase" id="RU003494"/>
    </source>
</evidence>
<evidence type="ECO:0000313" key="8">
    <source>
        <dbReference type="Proteomes" id="UP000663861"/>
    </source>
</evidence>
<dbReference type="PROSITE" id="PS50405">
    <property type="entry name" value="GST_CTER"/>
    <property type="match status" value="1"/>
</dbReference>
<dbReference type="InterPro" id="IPR010987">
    <property type="entry name" value="Glutathione-S-Trfase_C-like"/>
</dbReference>
<evidence type="ECO:0000256" key="2">
    <source>
        <dbReference type="ARBA" id="ARBA00022679"/>
    </source>
</evidence>